<dbReference type="SMART" id="SM00369">
    <property type="entry name" value="LRR_TYP"/>
    <property type="match status" value="5"/>
</dbReference>
<evidence type="ECO:0000256" key="3">
    <source>
        <dbReference type="ARBA" id="ARBA00022737"/>
    </source>
</evidence>
<name>A0A9N9XS06_PHYSR</name>
<evidence type="ECO:0000256" key="2">
    <source>
        <dbReference type="ARBA" id="ARBA00022614"/>
    </source>
</evidence>
<dbReference type="Gene3D" id="3.80.10.10">
    <property type="entry name" value="Ribonuclease Inhibitor"/>
    <property type="match status" value="2"/>
</dbReference>
<feature type="region of interest" description="Disordered" evidence="5">
    <location>
        <begin position="399"/>
        <end position="426"/>
    </location>
</feature>
<dbReference type="InterPro" id="IPR032675">
    <property type="entry name" value="LRR_dom_sf"/>
</dbReference>
<dbReference type="EMBL" id="OU900098">
    <property type="protein sequence ID" value="CAG9862112.1"/>
    <property type="molecule type" value="Genomic_DNA"/>
</dbReference>
<dbReference type="PANTHER" id="PTHR45973">
    <property type="entry name" value="PROTEIN PHOSPHATASE 1 REGULATORY SUBUNIT SDS22-RELATED"/>
    <property type="match status" value="1"/>
</dbReference>
<reference evidence="6" key="1">
    <citation type="submission" date="2022-01" db="EMBL/GenBank/DDBJ databases">
        <authorList>
            <person name="King R."/>
        </authorList>
    </citation>
    <scope>NUCLEOTIDE SEQUENCE</scope>
</reference>
<organism evidence="6 7">
    <name type="scientific">Phyllotreta striolata</name>
    <name type="common">Striped flea beetle</name>
    <name type="synonym">Crioceris striolata</name>
    <dbReference type="NCBI Taxonomy" id="444603"/>
    <lineage>
        <taxon>Eukaryota</taxon>
        <taxon>Metazoa</taxon>
        <taxon>Ecdysozoa</taxon>
        <taxon>Arthropoda</taxon>
        <taxon>Hexapoda</taxon>
        <taxon>Insecta</taxon>
        <taxon>Pterygota</taxon>
        <taxon>Neoptera</taxon>
        <taxon>Endopterygota</taxon>
        <taxon>Coleoptera</taxon>
        <taxon>Polyphaga</taxon>
        <taxon>Cucujiformia</taxon>
        <taxon>Chrysomeloidea</taxon>
        <taxon>Chrysomelidae</taxon>
        <taxon>Galerucinae</taxon>
        <taxon>Alticini</taxon>
        <taxon>Phyllotreta</taxon>
    </lineage>
</organism>
<dbReference type="OrthoDB" id="1939344at2759"/>
<dbReference type="AlphaFoldDB" id="A0A9N9XS06"/>
<dbReference type="SUPFAM" id="SSF52058">
    <property type="entry name" value="L domain-like"/>
    <property type="match status" value="1"/>
</dbReference>
<accession>A0A9N9XS06</accession>
<dbReference type="Proteomes" id="UP001153712">
    <property type="component" value="Chromosome 5"/>
</dbReference>
<dbReference type="InterPro" id="IPR003591">
    <property type="entry name" value="Leu-rich_rpt_typical-subtyp"/>
</dbReference>
<sequence length="882" mass="98825">MPISSSAATVDKKKAFRLQSNKSVEQNERQTEKNLLKIGPALPGRDKRLFYVRSHSTLNASTVAKVNETPLFCESVVLRTQSDGLLHVSRVQEEKETHPDRISLDRRGITTIPIIDGEPKLRLLSMQHNLVNSLELLSRQSFPSLVFLDIYDNQIEQIQYLDKLVNLRVLLMGKNRIKKIEGLDGLLNIEVLDLHGNQITQVGGLSNLAGLKVLNLAGNQLKTIGLKDIQGLLALQELNLRRNRLKKLLGFAEVPNLVKLFLSNNDLQTIEDISSLAKSSNIKEITIDNNPVLLGGDCISFLVSYLPLLNKLNSMQVTEQVKKAAMAWRRNKEITNSTFMDLTNDVSLNCKREEVISNARTNWEFLRSQTKCLANNNTVVERSLKNLKPDLEFIMTPLRKSAPTSHPKSANVKLKSSGKVPALPDRKFGLLRTSSQDTENSSSNSSVNEYFKLPPILVPIVNRIDDRPEGSVKACSLSSLGPNVDSSISSIASSSEIETTCSCMSKESDSDSDSECRVELATEEIMKKISIEDSTVKCPEVDESRSKNCGSTDTSSALSHTTTTNLSNPTSEIAPKMAVRNIRSAVHAKPVNAKCNVRASTAKIKKQSSPALPKDREQGGDYLIEICGRHLNVYGQGALRFIDKIWNVNKAHDVTTVKFNYVNFNSVIGVLGKVKHRFPNIVNFVFKETNIGHLGQLNGLSETQGFTSLYIDAEGNSICERNWESYAVYRLAHWGLKIINNREITENDVKLANEEYQGLSDLVLWSLPDVILQPLLIRMRIEVNEQDVKKWLLQANPELRSVISKEALQWKKTSLSQEENAMRQKAKQHISRLLDDTSDAVSKLVMLEEQWSSILQNFVESTLSDYSQLELYMKQKMQELSK</sequence>
<keyword evidence="2" id="KW-0433">Leucine-rich repeat</keyword>
<dbReference type="InterPro" id="IPR001611">
    <property type="entry name" value="Leu-rich_rpt"/>
</dbReference>
<comment type="function">
    <text evidence="1">Cilium-specific protein required for cilia structures.</text>
</comment>
<gene>
    <name evidence="6" type="ORF">PHYEVI_LOCUS8434</name>
</gene>
<protein>
    <recommendedName>
        <fullName evidence="4">Dynein axonemal assembly factor 1 homolog</fullName>
    </recommendedName>
</protein>
<dbReference type="Pfam" id="PF13855">
    <property type="entry name" value="LRR_8"/>
    <property type="match status" value="1"/>
</dbReference>
<feature type="region of interest" description="Disordered" evidence="5">
    <location>
        <begin position="1"/>
        <end position="31"/>
    </location>
</feature>
<dbReference type="InterPro" id="IPR050576">
    <property type="entry name" value="Cilia_flagella_integrity"/>
</dbReference>
<dbReference type="PANTHER" id="PTHR45973:SF8">
    <property type="entry name" value="LEUCINE-RICH REPEAT-CONTAINING PROTEIN 49"/>
    <property type="match status" value="1"/>
</dbReference>
<evidence type="ECO:0000313" key="7">
    <source>
        <dbReference type="Proteomes" id="UP001153712"/>
    </source>
</evidence>
<keyword evidence="3" id="KW-0677">Repeat</keyword>
<evidence type="ECO:0000256" key="5">
    <source>
        <dbReference type="SAM" id="MobiDB-lite"/>
    </source>
</evidence>
<keyword evidence="7" id="KW-1185">Reference proteome</keyword>
<proteinExistence type="predicted"/>
<feature type="region of interest" description="Disordered" evidence="5">
    <location>
        <begin position="540"/>
        <end position="571"/>
    </location>
</feature>
<dbReference type="SMART" id="SM00365">
    <property type="entry name" value="LRR_SD22"/>
    <property type="match status" value="5"/>
</dbReference>
<feature type="compositionally biased region" description="Polar residues" evidence="5">
    <location>
        <begin position="547"/>
        <end position="571"/>
    </location>
</feature>
<evidence type="ECO:0000256" key="1">
    <source>
        <dbReference type="ARBA" id="ARBA00003843"/>
    </source>
</evidence>
<evidence type="ECO:0000313" key="6">
    <source>
        <dbReference type="EMBL" id="CAG9862112.1"/>
    </source>
</evidence>
<evidence type="ECO:0000256" key="4">
    <source>
        <dbReference type="ARBA" id="ARBA00024433"/>
    </source>
</evidence>